<dbReference type="Proteomes" id="UP000317893">
    <property type="component" value="Unassembled WGS sequence"/>
</dbReference>
<dbReference type="EMBL" id="VFMN01000001">
    <property type="protein sequence ID" value="TQJ10874.1"/>
    <property type="molecule type" value="Genomic_DNA"/>
</dbReference>
<comment type="caution">
    <text evidence="1">The sequence shown here is derived from an EMBL/GenBank/DDBJ whole genome shotgun (WGS) entry which is preliminary data.</text>
</comment>
<dbReference type="AlphaFoldDB" id="A0A542E6D8"/>
<dbReference type="RefSeq" id="WP_141850034.1">
    <property type="nucleotide sequence ID" value="NZ_BAAAPR010000019.1"/>
</dbReference>
<evidence type="ECO:0000313" key="2">
    <source>
        <dbReference type="Proteomes" id="UP000317893"/>
    </source>
</evidence>
<accession>A0A542E6D8</accession>
<evidence type="ECO:0000313" key="1">
    <source>
        <dbReference type="EMBL" id="TQJ10874.1"/>
    </source>
</evidence>
<protein>
    <submittedName>
        <fullName evidence="1">Uncharacterized protein</fullName>
    </submittedName>
</protein>
<proteinExistence type="predicted"/>
<organism evidence="1 2">
    <name type="scientific">Lapillicoccus jejuensis</name>
    <dbReference type="NCBI Taxonomy" id="402171"/>
    <lineage>
        <taxon>Bacteria</taxon>
        <taxon>Bacillati</taxon>
        <taxon>Actinomycetota</taxon>
        <taxon>Actinomycetes</taxon>
        <taxon>Micrococcales</taxon>
        <taxon>Intrasporangiaceae</taxon>
        <taxon>Lapillicoccus</taxon>
    </lineage>
</organism>
<name>A0A542E6D8_9MICO</name>
<keyword evidence="2" id="KW-1185">Reference proteome</keyword>
<sequence length="59" mass="6801">MVFWVVVGVAVVLLLGWALWRDHRRPGMSVRGTARSTQHEAMIEVEEHRFRKNSGTWGP</sequence>
<reference evidence="1 2" key="1">
    <citation type="submission" date="2019-06" db="EMBL/GenBank/DDBJ databases">
        <title>Sequencing the genomes of 1000 actinobacteria strains.</title>
        <authorList>
            <person name="Klenk H.-P."/>
        </authorList>
    </citation>
    <scope>NUCLEOTIDE SEQUENCE [LARGE SCALE GENOMIC DNA]</scope>
    <source>
        <strain evidence="1 2">DSM 18607</strain>
    </source>
</reference>
<gene>
    <name evidence="1" type="ORF">FB458_4016</name>
</gene>